<keyword evidence="3" id="KW-1185">Reference proteome</keyword>
<evidence type="ECO:0000256" key="1">
    <source>
        <dbReference type="SAM" id="MobiDB-lite"/>
    </source>
</evidence>
<dbReference type="RefSeq" id="WP_301571931.1">
    <property type="nucleotide sequence ID" value="NZ_JAPWIE010000004.1"/>
</dbReference>
<accession>A0ABT4MVZ2</accession>
<sequence length="76" mass="8194">MLNQGLFVKLFLHEQGSVEYADVHELFASIMALALETKVTTVAGLVNAVVDRLFSEGSDSGDEDEGWGGADQLHLT</sequence>
<organism evidence="2 3">
    <name type="scientific">Gordonia rubripertincta</name>
    <name type="common">Rhodococcus corallinus</name>
    <dbReference type="NCBI Taxonomy" id="36822"/>
    <lineage>
        <taxon>Bacteria</taxon>
        <taxon>Bacillati</taxon>
        <taxon>Actinomycetota</taxon>
        <taxon>Actinomycetes</taxon>
        <taxon>Mycobacteriales</taxon>
        <taxon>Gordoniaceae</taxon>
        <taxon>Gordonia</taxon>
    </lineage>
</organism>
<comment type="caution">
    <text evidence="2">The sequence shown here is derived from an EMBL/GenBank/DDBJ whole genome shotgun (WGS) entry which is preliminary data.</text>
</comment>
<feature type="region of interest" description="Disordered" evidence="1">
    <location>
        <begin position="55"/>
        <end position="76"/>
    </location>
</feature>
<evidence type="ECO:0000313" key="2">
    <source>
        <dbReference type="EMBL" id="MCZ4551173.1"/>
    </source>
</evidence>
<proteinExistence type="predicted"/>
<dbReference type="EMBL" id="JAPWIE010000004">
    <property type="protein sequence ID" value="MCZ4551173.1"/>
    <property type="molecule type" value="Genomic_DNA"/>
</dbReference>
<dbReference type="Proteomes" id="UP001067235">
    <property type="component" value="Unassembled WGS sequence"/>
</dbReference>
<gene>
    <name evidence="2" type="ORF">O4213_14370</name>
</gene>
<name>A0ABT4MVZ2_GORRU</name>
<evidence type="ECO:0000313" key="3">
    <source>
        <dbReference type="Proteomes" id="UP001067235"/>
    </source>
</evidence>
<protein>
    <submittedName>
        <fullName evidence="2">Uncharacterized protein</fullName>
    </submittedName>
</protein>
<reference evidence="2" key="1">
    <citation type="submission" date="2022-12" db="EMBL/GenBank/DDBJ databases">
        <authorList>
            <person name="Krivoruchko A.V."/>
            <person name="Elkin A."/>
        </authorList>
    </citation>
    <scope>NUCLEOTIDE SEQUENCE</scope>
    <source>
        <strain evidence="2">IEGM 1388</strain>
    </source>
</reference>